<evidence type="ECO:0000259" key="7">
    <source>
        <dbReference type="PROSITE" id="PS51503"/>
    </source>
</evidence>
<dbReference type="OMA" id="KIITATW"/>
<dbReference type="Proteomes" id="UP000218811">
    <property type="component" value="Unassembled WGS sequence"/>
</dbReference>
<keyword evidence="3 6" id="KW-1133">Transmembrane helix</keyword>
<evidence type="ECO:0000256" key="6">
    <source>
        <dbReference type="SAM" id="Phobius"/>
    </source>
</evidence>
<dbReference type="OrthoDB" id="1915122at2759"/>
<dbReference type="InterPro" id="IPR040153">
    <property type="entry name" value="Rcf2"/>
</dbReference>
<evidence type="ECO:0000256" key="1">
    <source>
        <dbReference type="ARBA" id="ARBA00004173"/>
    </source>
</evidence>
<sequence length="212" mass="23424">MKVVSKEEQAAQMRATIQGGATGLASGLAVALPTSYVLNKRWGYYRALPPSLKAFGVILVAVPAFVISAEHAGLRYEKEHWTDIGKHELDAQQARAQARWEAMSLGQKARDVAARHEYGIIGGAWAASMLGAFGWIMRDPYQTLPQKIVQARMWAQGLTIGVLIAAGALTHARRAREVDELGHRHVEPDHSWRDIVAQEEREARQRAAQKPT</sequence>
<proteinExistence type="predicted"/>
<dbReference type="PROSITE" id="PS51503">
    <property type="entry name" value="HIG1"/>
    <property type="match status" value="1"/>
</dbReference>
<name>A0A2H3JUM0_WOLCO</name>
<keyword evidence="2 6" id="KW-0812">Transmembrane</keyword>
<feature type="transmembrane region" description="Helical" evidence="6">
    <location>
        <begin position="21"/>
        <end position="38"/>
    </location>
</feature>
<comment type="subcellular location">
    <subcellularLocation>
        <location evidence="1">Mitochondrion</location>
    </subcellularLocation>
</comment>
<evidence type="ECO:0000313" key="8">
    <source>
        <dbReference type="EMBL" id="PCH41528.1"/>
    </source>
</evidence>
<dbReference type="InterPro" id="IPR007667">
    <property type="entry name" value="Hypoxia_induced_domain"/>
</dbReference>
<dbReference type="STRING" id="742152.A0A2H3JUM0"/>
<evidence type="ECO:0000256" key="5">
    <source>
        <dbReference type="SAM" id="MobiDB-lite"/>
    </source>
</evidence>
<feature type="compositionally biased region" description="Basic and acidic residues" evidence="5">
    <location>
        <begin position="189"/>
        <end position="205"/>
    </location>
</feature>
<dbReference type="GO" id="GO:0005739">
    <property type="term" value="C:mitochondrion"/>
    <property type="evidence" value="ECO:0007669"/>
    <property type="project" value="UniProtKB-SubCell"/>
</dbReference>
<evidence type="ECO:0000256" key="3">
    <source>
        <dbReference type="ARBA" id="ARBA00022989"/>
    </source>
</evidence>
<reference evidence="8 9" key="1">
    <citation type="journal article" date="2012" name="Science">
        <title>The Paleozoic origin of enzymatic lignin decomposition reconstructed from 31 fungal genomes.</title>
        <authorList>
            <person name="Floudas D."/>
            <person name="Binder M."/>
            <person name="Riley R."/>
            <person name="Barry K."/>
            <person name="Blanchette R.A."/>
            <person name="Henrissat B."/>
            <person name="Martinez A.T."/>
            <person name="Otillar R."/>
            <person name="Spatafora J.W."/>
            <person name="Yadav J.S."/>
            <person name="Aerts A."/>
            <person name="Benoit I."/>
            <person name="Boyd A."/>
            <person name="Carlson A."/>
            <person name="Copeland A."/>
            <person name="Coutinho P.M."/>
            <person name="de Vries R.P."/>
            <person name="Ferreira P."/>
            <person name="Findley K."/>
            <person name="Foster B."/>
            <person name="Gaskell J."/>
            <person name="Glotzer D."/>
            <person name="Gorecki P."/>
            <person name="Heitman J."/>
            <person name="Hesse C."/>
            <person name="Hori C."/>
            <person name="Igarashi K."/>
            <person name="Jurgens J.A."/>
            <person name="Kallen N."/>
            <person name="Kersten P."/>
            <person name="Kohler A."/>
            <person name="Kuees U."/>
            <person name="Kumar T.K.A."/>
            <person name="Kuo A."/>
            <person name="LaButti K."/>
            <person name="Larrondo L.F."/>
            <person name="Lindquist E."/>
            <person name="Ling A."/>
            <person name="Lombard V."/>
            <person name="Lucas S."/>
            <person name="Lundell T."/>
            <person name="Martin R."/>
            <person name="McLaughlin D.J."/>
            <person name="Morgenstern I."/>
            <person name="Morin E."/>
            <person name="Murat C."/>
            <person name="Nagy L.G."/>
            <person name="Nolan M."/>
            <person name="Ohm R.A."/>
            <person name="Patyshakuliyeva A."/>
            <person name="Rokas A."/>
            <person name="Ruiz-Duenas F.J."/>
            <person name="Sabat G."/>
            <person name="Salamov A."/>
            <person name="Samejima M."/>
            <person name="Schmutz J."/>
            <person name="Slot J.C."/>
            <person name="St John F."/>
            <person name="Stenlid J."/>
            <person name="Sun H."/>
            <person name="Sun S."/>
            <person name="Syed K."/>
            <person name="Tsang A."/>
            <person name="Wiebenga A."/>
            <person name="Young D."/>
            <person name="Pisabarro A."/>
            <person name="Eastwood D.C."/>
            <person name="Martin F."/>
            <person name="Cullen D."/>
            <person name="Grigoriev I.V."/>
            <person name="Hibbett D.S."/>
        </authorList>
    </citation>
    <scope>NUCLEOTIDE SEQUENCE [LARGE SCALE GENOMIC DNA]</scope>
    <source>
        <strain evidence="8 9">MD-104</strain>
    </source>
</reference>
<keyword evidence="9" id="KW-1185">Reference proteome</keyword>
<accession>A0A2H3JUM0</accession>
<evidence type="ECO:0000256" key="4">
    <source>
        <dbReference type="ARBA" id="ARBA00023136"/>
    </source>
</evidence>
<dbReference type="PANTHER" id="PTHR28018:SF3">
    <property type="entry name" value="RESPIRATORY SUPERCOMPLEX FACTOR 2, MITOCHONDRIAL"/>
    <property type="match status" value="1"/>
</dbReference>
<feature type="transmembrane region" description="Helical" evidence="6">
    <location>
        <begin position="149"/>
        <end position="169"/>
    </location>
</feature>
<organism evidence="8 9">
    <name type="scientific">Wolfiporia cocos (strain MD-104)</name>
    <name type="common">Brown rot fungus</name>
    <dbReference type="NCBI Taxonomy" id="742152"/>
    <lineage>
        <taxon>Eukaryota</taxon>
        <taxon>Fungi</taxon>
        <taxon>Dikarya</taxon>
        <taxon>Basidiomycota</taxon>
        <taxon>Agaricomycotina</taxon>
        <taxon>Agaricomycetes</taxon>
        <taxon>Polyporales</taxon>
        <taxon>Phaeolaceae</taxon>
        <taxon>Wolfiporia</taxon>
    </lineage>
</organism>
<gene>
    <name evidence="8" type="ORF">WOLCODRAFT_137446</name>
</gene>
<dbReference type="GO" id="GO:0033617">
    <property type="term" value="P:mitochondrial respiratory chain complex IV assembly"/>
    <property type="evidence" value="ECO:0007669"/>
    <property type="project" value="TreeGrafter"/>
</dbReference>
<feature type="transmembrane region" description="Helical" evidence="6">
    <location>
        <begin position="50"/>
        <end position="69"/>
    </location>
</feature>
<feature type="domain" description="HIG1" evidence="7">
    <location>
        <begin position="90"/>
        <end position="181"/>
    </location>
</feature>
<dbReference type="PANTHER" id="PTHR28018">
    <property type="entry name" value="RESPIRATORY SUPERCOMPLEX FACTOR 2, MITOCHONDRIAL"/>
    <property type="match status" value="1"/>
</dbReference>
<evidence type="ECO:0000313" key="9">
    <source>
        <dbReference type="Proteomes" id="UP000218811"/>
    </source>
</evidence>
<protein>
    <recommendedName>
        <fullName evidence="7">HIG1 domain-containing protein</fullName>
    </recommendedName>
</protein>
<feature type="transmembrane region" description="Helical" evidence="6">
    <location>
        <begin position="118"/>
        <end position="137"/>
    </location>
</feature>
<keyword evidence="4 6" id="KW-0472">Membrane</keyword>
<dbReference type="EMBL" id="KB468113">
    <property type="protein sequence ID" value="PCH41528.1"/>
    <property type="molecule type" value="Genomic_DNA"/>
</dbReference>
<dbReference type="Pfam" id="PF04588">
    <property type="entry name" value="HIG_1_N"/>
    <property type="match status" value="1"/>
</dbReference>
<dbReference type="AlphaFoldDB" id="A0A2H3JUM0"/>
<evidence type="ECO:0000256" key="2">
    <source>
        <dbReference type="ARBA" id="ARBA00022692"/>
    </source>
</evidence>
<feature type="region of interest" description="Disordered" evidence="5">
    <location>
        <begin position="189"/>
        <end position="212"/>
    </location>
</feature>